<dbReference type="SMART" id="SM00046">
    <property type="entry name" value="DAGKc"/>
    <property type="match status" value="1"/>
</dbReference>
<evidence type="ECO:0000256" key="8">
    <source>
        <dbReference type="ARBA" id="ARBA00023264"/>
    </source>
</evidence>
<dbReference type="Gene3D" id="3.40.50.10330">
    <property type="entry name" value="Probable inorganic polyphosphate/atp-NAD kinase, domain 1"/>
    <property type="match status" value="1"/>
</dbReference>
<evidence type="ECO:0000256" key="7">
    <source>
        <dbReference type="ARBA" id="ARBA00023209"/>
    </source>
</evidence>
<comment type="caution">
    <text evidence="10">The sequence shown here is derived from an EMBL/GenBank/DDBJ whole genome shotgun (WGS) entry which is preliminary data.</text>
</comment>
<evidence type="ECO:0000313" key="11">
    <source>
        <dbReference type="Proteomes" id="UP000245507"/>
    </source>
</evidence>
<dbReference type="PANTHER" id="PTHR12358:SF54">
    <property type="entry name" value="SPHINGOSINE KINASE RELATED PROTEIN"/>
    <property type="match status" value="1"/>
</dbReference>
<keyword evidence="8" id="KW-1208">Phospholipid metabolism</keyword>
<dbReference type="EMBL" id="QGDD01000011">
    <property type="protein sequence ID" value="PWN01200.1"/>
    <property type="molecule type" value="Genomic_DNA"/>
</dbReference>
<dbReference type="PANTHER" id="PTHR12358">
    <property type="entry name" value="SPHINGOSINE KINASE"/>
    <property type="match status" value="1"/>
</dbReference>
<organism evidence="10 11">
    <name type="scientific">Nocardioides silvaticus</name>
    <dbReference type="NCBI Taxonomy" id="2201891"/>
    <lineage>
        <taxon>Bacteria</taxon>
        <taxon>Bacillati</taxon>
        <taxon>Actinomycetota</taxon>
        <taxon>Actinomycetes</taxon>
        <taxon>Propionibacteriales</taxon>
        <taxon>Nocardioidaceae</taxon>
        <taxon>Nocardioides</taxon>
    </lineage>
</organism>
<dbReference type="AlphaFoldDB" id="A0A316T9Z2"/>
<proteinExistence type="inferred from homology"/>
<dbReference type="Gene3D" id="2.60.200.40">
    <property type="match status" value="1"/>
</dbReference>
<protein>
    <submittedName>
        <fullName evidence="10">Diacylglycerol kinase</fullName>
    </submittedName>
</protein>
<dbReference type="InterPro" id="IPR001206">
    <property type="entry name" value="Diacylglycerol_kinase_cat_dom"/>
</dbReference>
<accession>A0A316T9Z2</accession>
<evidence type="ECO:0000256" key="5">
    <source>
        <dbReference type="ARBA" id="ARBA00022777"/>
    </source>
</evidence>
<keyword evidence="11" id="KW-1185">Reference proteome</keyword>
<dbReference type="InterPro" id="IPR050187">
    <property type="entry name" value="Lipid_Phosphate_FormReg"/>
</dbReference>
<evidence type="ECO:0000256" key="2">
    <source>
        <dbReference type="ARBA" id="ARBA00005983"/>
    </source>
</evidence>
<evidence type="ECO:0000256" key="1">
    <source>
        <dbReference type="ARBA" id="ARBA00001946"/>
    </source>
</evidence>
<dbReference type="InterPro" id="IPR016064">
    <property type="entry name" value="NAD/diacylglycerol_kinase_sf"/>
</dbReference>
<keyword evidence="7" id="KW-0444">Lipid biosynthesis</keyword>
<evidence type="ECO:0000313" key="10">
    <source>
        <dbReference type="EMBL" id="PWN01200.1"/>
    </source>
</evidence>
<dbReference type="Pfam" id="PF00781">
    <property type="entry name" value="DAGK_cat"/>
    <property type="match status" value="1"/>
</dbReference>
<feature type="domain" description="DAGKc" evidence="9">
    <location>
        <begin position="1"/>
        <end position="124"/>
    </location>
</feature>
<keyword evidence="5 10" id="KW-0418">Kinase</keyword>
<dbReference type="Proteomes" id="UP000245507">
    <property type="component" value="Unassembled WGS sequence"/>
</dbReference>
<evidence type="ECO:0000256" key="3">
    <source>
        <dbReference type="ARBA" id="ARBA00022679"/>
    </source>
</evidence>
<dbReference type="SUPFAM" id="SSF111331">
    <property type="entry name" value="NAD kinase/diacylglycerol kinase-like"/>
    <property type="match status" value="1"/>
</dbReference>
<evidence type="ECO:0000256" key="6">
    <source>
        <dbReference type="ARBA" id="ARBA00022840"/>
    </source>
</evidence>
<reference evidence="10 11" key="1">
    <citation type="submission" date="2018-05" db="EMBL/GenBank/DDBJ databases">
        <title>Nocardioides silvaticus genome.</title>
        <authorList>
            <person name="Li C."/>
            <person name="Wang G."/>
        </authorList>
    </citation>
    <scope>NUCLEOTIDE SEQUENCE [LARGE SCALE GENOMIC DNA]</scope>
    <source>
        <strain evidence="10 11">CCTCC AB 2018079</strain>
    </source>
</reference>
<name>A0A316T9Z2_9ACTN</name>
<keyword evidence="4" id="KW-0547">Nucleotide-binding</keyword>
<keyword evidence="7" id="KW-0594">Phospholipid biosynthesis</keyword>
<dbReference type="Pfam" id="PF19279">
    <property type="entry name" value="YegS_C"/>
    <property type="match status" value="1"/>
</dbReference>
<keyword evidence="3" id="KW-0808">Transferase</keyword>
<sequence>MITNSDAGTADDAALDAALGVLRSATSVEVAATSDPGELDGALHRAGSRRVVVAGGDGSLHAVITALYRRRELGPDRVLGLIPLGTGNDFARTLGIPLDAVEAAESLVEGKVRELDLLVDEVGQIVVNQVHLGAGAEAGRKAVPWKERLGRVGVGPVNLGRLGYPIGALLSSIDPPVLRLRIEVDGEVVCDVDHPVLMVALGNGATVGGGLELTPDADPGDGRIDVMIARPKGTLSRLAYVARLGIGTHATHRDVETRRASTVTVSGSEFWCSADGELYGPERHRSWRLEPSAYSMIVPAG</sequence>
<dbReference type="InterPro" id="IPR045540">
    <property type="entry name" value="YegS/DAGK_C"/>
</dbReference>
<dbReference type="GO" id="GO:0008654">
    <property type="term" value="P:phospholipid biosynthetic process"/>
    <property type="evidence" value="ECO:0007669"/>
    <property type="project" value="UniProtKB-KW"/>
</dbReference>
<dbReference type="OrthoDB" id="142078at2"/>
<dbReference type="InterPro" id="IPR017438">
    <property type="entry name" value="ATP-NAD_kinase_N"/>
</dbReference>
<dbReference type="PROSITE" id="PS50146">
    <property type="entry name" value="DAGK"/>
    <property type="match status" value="1"/>
</dbReference>
<gene>
    <name evidence="10" type="ORF">DJ010_19770</name>
</gene>
<evidence type="ECO:0000259" key="9">
    <source>
        <dbReference type="PROSITE" id="PS50146"/>
    </source>
</evidence>
<evidence type="ECO:0000256" key="4">
    <source>
        <dbReference type="ARBA" id="ARBA00022741"/>
    </source>
</evidence>
<comment type="cofactor">
    <cofactor evidence="1">
        <name>Mg(2+)</name>
        <dbReference type="ChEBI" id="CHEBI:18420"/>
    </cofactor>
</comment>
<comment type="similarity">
    <text evidence="2">Belongs to the diacylglycerol/lipid kinase family.</text>
</comment>
<keyword evidence="7" id="KW-0443">Lipid metabolism</keyword>
<dbReference type="GO" id="GO:0005524">
    <property type="term" value="F:ATP binding"/>
    <property type="evidence" value="ECO:0007669"/>
    <property type="project" value="UniProtKB-KW"/>
</dbReference>
<dbReference type="GO" id="GO:0016301">
    <property type="term" value="F:kinase activity"/>
    <property type="evidence" value="ECO:0007669"/>
    <property type="project" value="UniProtKB-KW"/>
</dbReference>
<keyword evidence="6" id="KW-0067">ATP-binding</keyword>